<keyword evidence="2" id="KW-1185">Reference proteome</keyword>
<comment type="caution">
    <text evidence="1">The sequence shown here is derived from an EMBL/GenBank/DDBJ whole genome shotgun (WGS) entry which is preliminary data.</text>
</comment>
<protein>
    <submittedName>
        <fullName evidence="1">Uncharacterized protein</fullName>
    </submittedName>
</protein>
<evidence type="ECO:0000313" key="2">
    <source>
        <dbReference type="Proteomes" id="UP001472677"/>
    </source>
</evidence>
<accession>A0ABR2GF15</accession>
<reference evidence="1 2" key="1">
    <citation type="journal article" date="2024" name="G3 (Bethesda)">
        <title>Genome assembly of Hibiscus sabdariffa L. provides insights into metabolisms of medicinal natural products.</title>
        <authorList>
            <person name="Kim T."/>
        </authorList>
    </citation>
    <scope>NUCLEOTIDE SEQUENCE [LARGE SCALE GENOMIC DNA]</scope>
    <source>
        <strain evidence="1">TK-2024</strain>
        <tissue evidence="1">Old leaves</tissue>
    </source>
</reference>
<dbReference type="EMBL" id="JBBPBM010000001">
    <property type="protein sequence ID" value="KAK8601506.1"/>
    <property type="molecule type" value="Genomic_DNA"/>
</dbReference>
<organism evidence="1 2">
    <name type="scientific">Hibiscus sabdariffa</name>
    <name type="common">roselle</name>
    <dbReference type="NCBI Taxonomy" id="183260"/>
    <lineage>
        <taxon>Eukaryota</taxon>
        <taxon>Viridiplantae</taxon>
        <taxon>Streptophyta</taxon>
        <taxon>Embryophyta</taxon>
        <taxon>Tracheophyta</taxon>
        <taxon>Spermatophyta</taxon>
        <taxon>Magnoliopsida</taxon>
        <taxon>eudicotyledons</taxon>
        <taxon>Gunneridae</taxon>
        <taxon>Pentapetalae</taxon>
        <taxon>rosids</taxon>
        <taxon>malvids</taxon>
        <taxon>Malvales</taxon>
        <taxon>Malvaceae</taxon>
        <taxon>Malvoideae</taxon>
        <taxon>Hibiscus</taxon>
    </lineage>
</organism>
<sequence length="148" mass="15849">MLNLLGLMEDNPLPISNLLGQMAGLKGAGVAWARTGSPVEPDPVQQKSEPNRCPRLRPWFKLGAAAVTPGLSPTLAVGPALMEPTIDHHYIGSDVVLDAAAQLLLSMIPTRTTFSCFSPITGLFPMQNVTCGPSLVLRLRAKKNNHQN</sequence>
<dbReference type="Proteomes" id="UP001472677">
    <property type="component" value="Unassembled WGS sequence"/>
</dbReference>
<proteinExistence type="predicted"/>
<evidence type="ECO:0000313" key="1">
    <source>
        <dbReference type="EMBL" id="KAK8601506.1"/>
    </source>
</evidence>
<name>A0ABR2GF15_9ROSI</name>
<gene>
    <name evidence="1" type="ORF">V6N12_051337</name>
</gene>